<comment type="caution">
    <text evidence="1">The sequence shown here is derived from an EMBL/GenBank/DDBJ whole genome shotgun (WGS) entry which is preliminary data.</text>
</comment>
<organism evidence="1">
    <name type="scientific">bioreactor metagenome</name>
    <dbReference type="NCBI Taxonomy" id="1076179"/>
    <lineage>
        <taxon>unclassified sequences</taxon>
        <taxon>metagenomes</taxon>
        <taxon>ecological metagenomes</taxon>
    </lineage>
</organism>
<dbReference type="EMBL" id="VSSQ01126455">
    <property type="protein sequence ID" value="MPN56282.1"/>
    <property type="molecule type" value="Genomic_DNA"/>
</dbReference>
<evidence type="ECO:0000313" key="1">
    <source>
        <dbReference type="EMBL" id="MPN56282.1"/>
    </source>
</evidence>
<reference evidence="1" key="1">
    <citation type="submission" date="2019-08" db="EMBL/GenBank/DDBJ databases">
        <authorList>
            <person name="Kucharzyk K."/>
            <person name="Murdoch R.W."/>
            <person name="Higgins S."/>
            <person name="Loffler F."/>
        </authorList>
    </citation>
    <scope>NUCLEOTIDE SEQUENCE</scope>
</reference>
<accession>A0A645IZI8</accession>
<name>A0A645IZI8_9ZZZZ</name>
<proteinExistence type="predicted"/>
<dbReference type="AlphaFoldDB" id="A0A645IZI8"/>
<sequence length="95" mass="11172">MIRFAPRVLGSFEVDVTLFIDHAMSLDAVERSFDLFADVFRRGQFQIIRVFLHVAVNDMIIEIPELFDMEFIIMVQTRPLVGNRVFRSLRIKLEL</sequence>
<protein>
    <submittedName>
        <fullName evidence="1">Uncharacterized protein</fullName>
    </submittedName>
</protein>
<gene>
    <name evidence="1" type="ORF">SDC9_203968</name>
</gene>